<evidence type="ECO:0000256" key="2">
    <source>
        <dbReference type="ARBA" id="ARBA00022723"/>
    </source>
</evidence>
<proteinExistence type="inferred from homology"/>
<dbReference type="Proteomes" id="UP000319432">
    <property type="component" value="Chromosome"/>
</dbReference>
<dbReference type="Gene3D" id="1.20.120.450">
    <property type="entry name" value="dinb family like domain"/>
    <property type="match status" value="1"/>
</dbReference>
<comment type="similarity">
    <text evidence="1">Belongs to the DinB family.</text>
</comment>
<dbReference type="GO" id="GO:0046872">
    <property type="term" value="F:metal ion binding"/>
    <property type="evidence" value="ECO:0007669"/>
    <property type="project" value="UniProtKB-KW"/>
</dbReference>
<keyword evidence="5" id="KW-1185">Reference proteome</keyword>
<protein>
    <submittedName>
        <fullName evidence="4">DinB family protein</fullName>
    </submittedName>
</protein>
<gene>
    <name evidence="4" type="ORF">EEL30_18720</name>
</gene>
<name>A0A502IQC3_BRELA</name>
<dbReference type="SUPFAM" id="SSF109854">
    <property type="entry name" value="DinB/YfiT-like putative metalloenzymes"/>
    <property type="match status" value="1"/>
</dbReference>
<feature type="binding site" evidence="3">
    <location>
        <position position="136"/>
    </location>
    <ligand>
        <name>a divalent metal cation</name>
        <dbReference type="ChEBI" id="CHEBI:60240"/>
    </ligand>
</feature>
<dbReference type="InterPro" id="IPR034660">
    <property type="entry name" value="DinB/YfiT-like"/>
</dbReference>
<evidence type="ECO:0000313" key="5">
    <source>
        <dbReference type="Proteomes" id="UP000319432"/>
    </source>
</evidence>
<dbReference type="AlphaFoldDB" id="A0A502IQC3"/>
<dbReference type="OrthoDB" id="2427314at2"/>
<keyword evidence="2 3" id="KW-0479">Metal-binding</keyword>
<evidence type="ECO:0000256" key="3">
    <source>
        <dbReference type="PIRSR" id="PIRSR607837-1"/>
    </source>
</evidence>
<reference evidence="4 5" key="1">
    <citation type="submission" date="2018-11" db="EMBL/GenBank/DDBJ databases">
        <title>Phylogenetic determinants of toxin gene distribution in genomes of Brevibacillus laterosporus.</title>
        <authorList>
            <person name="Glare T.R."/>
            <person name="Durrant A."/>
            <person name="Berry C."/>
            <person name="Palma L."/>
            <person name="Ormskirk M."/>
            <person name="Cox M.O."/>
        </authorList>
    </citation>
    <scope>NUCLEOTIDE SEQUENCE [LARGE SCALE GENOMIC DNA]</scope>
    <source>
        <strain evidence="4 5">1821L</strain>
    </source>
</reference>
<evidence type="ECO:0000313" key="4">
    <source>
        <dbReference type="EMBL" id="QDX94138.1"/>
    </source>
</evidence>
<dbReference type="EMBL" id="CP033464">
    <property type="protein sequence ID" value="QDX94138.1"/>
    <property type="molecule type" value="Genomic_DNA"/>
</dbReference>
<dbReference type="InterPro" id="IPR007837">
    <property type="entry name" value="DinB"/>
</dbReference>
<sequence>MSNVSVLRDELFHQMKVGIQSTILLLQKVKEDDWEYKPVPNMRSLHELACHLVAIPEVDLLIMQEKEEETIRQVEQKYNRMNTSTLLAQAMEQGYQLCIDYLSSLSEEEFLTKKTTPFYHDQAGTQAHWFTESVTHIFHHRSQLFTYLKIRGYEVNMFDLYV</sequence>
<dbReference type="Pfam" id="PF05163">
    <property type="entry name" value="DinB"/>
    <property type="match status" value="1"/>
</dbReference>
<accession>A0A502IQC3</accession>
<organism evidence="4 5">
    <name type="scientific">Brevibacillus laterosporus</name>
    <name type="common">Bacillus laterosporus</name>
    <dbReference type="NCBI Taxonomy" id="1465"/>
    <lineage>
        <taxon>Bacteria</taxon>
        <taxon>Bacillati</taxon>
        <taxon>Bacillota</taxon>
        <taxon>Bacilli</taxon>
        <taxon>Bacillales</taxon>
        <taxon>Paenibacillaceae</taxon>
        <taxon>Brevibacillus</taxon>
    </lineage>
</organism>
<evidence type="ECO:0000256" key="1">
    <source>
        <dbReference type="ARBA" id="ARBA00008635"/>
    </source>
</evidence>
<feature type="binding site" evidence="3">
    <location>
        <position position="140"/>
    </location>
    <ligand>
        <name>a divalent metal cation</name>
        <dbReference type="ChEBI" id="CHEBI:60240"/>
    </ligand>
</feature>
<feature type="binding site" evidence="3">
    <location>
        <position position="51"/>
    </location>
    <ligand>
        <name>a divalent metal cation</name>
        <dbReference type="ChEBI" id="CHEBI:60240"/>
    </ligand>
</feature>